<proteinExistence type="predicted"/>
<dbReference type="SUPFAM" id="SSF52047">
    <property type="entry name" value="RNI-like"/>
    <property type="match status" value="1"/>
</dbReference>
<accession>A0A6A3B6N3</accession>
<gene>
    <name evidence="1" type="ORF">F3Y22_tig00110318pilonHSYRG00145</name>
</gene>
<dbReference type="GO" id="GO:0019005">
    <property type="term" value="C:SCF ubiquitin ligase complex"/>
    <property type="evidence" value="ECO:0007669"/>
    <property type="project" value="TreeGrafter"/>
</dbReference>
<dbReference type="InterPro" id="IPR001611">
    <property type="entry name" value="Leu-rich_rpt"/>
</dbReference>
<dbReference type="InterPro" id="IPR006553">
    <property type="entry name" value="Leu-rich_rpt_Cys-con_subtyp"/>
</dbReference>
<dbReference type="Gene3D" id="3.80.10.10">
    <property type="entry name" value="Ribonuclease Inhibitor"/>
    <property type="match status" value="2"/>
</dbReference>
<dbReference type="InterPro" id="IPR032675">
    <property type="entry name" value="LRR_dom_sf"/>
</dbReference>
<reference evidence="1" key="1">
    <citation type="submission" date="2019-09" db="EMBL/GenBank/DDBJ databases">
        <title>Draft genome information of white flower Hibiscus syriacus.</title>
        <authorList>
            <person name="Kim Y.-M."/>
        </authorList>
    </citation>
    <scope>NUCLEOTIDE SEQUENCE [LARGE SCALE GENOMIC DNA]</scope>
    <source>
        <strain evidence="1">YM2019G1</strain>
    </source>
</reference>
<keyword evidence="2" id="KW-1185">Reference proteome</keyword>
<evidence type="ECO:0000313" key="1">
    <source>
        <dbReference type="EMBL" id="KAE8710942.1"/>
    </source>
</evidence>
<comment type="caution">
    <text evidence="1">The sequence shown here is derived from an EMBL/GenBank/DDBJ whole genome shotgun (WGS) entry which is preliminary data.</text>
</comment>
<sequence>MERTNLGVESVPAEIVGNPRVKTLHLGWNNKLNDECLKMASYVCPNLEVLNVTYCSGITKEGILQIICLEISKCRGVNNLELDFELPKLEVLQAEGLAIDDGTLASIGKRCGRLSRLNLEGCLNVTARGVEGVILNCKALKEMTLRWCNNVSLDIVAWMVLSSNLRKITLPCGSVPTANKKDFFLRHGCSVCQG</sequence>
<name>A0A6A3B6N3_HIBSY</name>
<dbReference type="Proteomes" id="UP000436088">
    <property type="component" value="Unassembled WGS sequence"/>
</dbReference>
<organism evidence="1 2">
    <name type="scientific">Hibiscus syriacus</name>
    <name type="common">Rose of Sharon</name>
    <dbReference type="NCBI Taxonomy" id="106335"/>
    <lineage>
        <taxon>Eukaryota</taxon>
        <taxon>Viridiplantae</taxon>
        <taxon>Streptophyta</taxon>
        <taxon>Embryophyta</taxon>
        <taxon>Tracheophyta</taxon>
        <taxon>Spermatophyta</taxon>
        <taxon>Magnoliopsida</taxon>
        <taxon>eudicotyledons</taxon>
        <taxon>Gunneridae</taxon>
        <taxon>Pentapetalae</taxon>
        <taxon>rosids</taxon>
        <taxon>malvids</taxon>
        <taxon>Malvales</taxon>
        <taxon>Malvaceae</taxon>
        <taxon>Malvoideae</taxon>
        <taxon>Hibiscus</taxon>
    </lineage>
</organism>
<dbReference type="PANTHER" id="PTHR13318">
    <property type="entry name" value="PARTNER OF PAIRED, ISOFORM B-RELATED"/>
    <property type="match status" value="1"/>
</dbReference>
<evidence type="ECO:0000313" key="2">
    <source>
        <dbReference type="Proteomes" id="UP000436088"/>
    </source>
</evidence>
<dbReference type="AlphaFoldDB" id="A0A6A3B6N3"/>
<dbReference type="Pfam" id="PF13516">
    <property type="entry name" value="LRR_6"/>
    <property type="match status" value="1"/>
</dbReference>
<dbReference type="EMBL" id="VEPZ02000926">
    <property type="protein sequence ID" value="KAE8710942.1"/>
    <property type="molecule type" value="Genomic_DNA"/>
</dbReference>
<dbReference type="SMART" id="SM00367">
    <property type="entry name" value="LRR_CC"/>
    <property type="match status" value="3"/>
</dbReference>
<dbReference type="GO" id="GO:0031146">
    <property type="term" value="P:SCF-dependent proteasomal ubiquitin-dependent protein catabolic process"/>
    <property type="evidence" value="ECO:0007669"/>
    <property type="project" value="TreeGrafter"/>
</dbReference>
<protein>
    <submittedName>
        <fullName evidence="1">Calponin-like proteiny domain-containing protein</fullName>
    </submittedName>
</protein>